<comment type="similarity">
    <text evidence="1">Belongs to the STIG1 family.</text>
</comment>
<dbReference type="Pfam" id="PF04885">
    <property type="entry name" value="Stig1"/>
    <property type="match status" value="1"/>
</dbReference>
<feature type="region of interest" description="Disordered" evidence="3">
    <location>
        <begin position="205"/>
        <end position="249"/>
    </location>
</feature>
<dbReference type="EMBL" id="JAGMWT010000002">
    <property type="protein sequence ID" value="KAH7135830.1"/>
    <property type="molecule type" value="Genomic_DNA"/>
</dbReference>
<evidence type="ECO:0000256" key="4">
    <source>
        <dbReference type="SAM" id="SignalP"/>
    </source>
</evidence>
<comment type="caution">
    <text evidence="5">The sequence shown here is derived from an EMBL/GenBank/DDBJ whole genome shotgun (WGS) entry which is preliminary data.</text>
</comment>
<reference evidence="5" key="1">
    <citation type="journal article" date="2021" name="Nat. Commun.">
        <title>Genetic determinants of endophytism in the Arabidopsis root mycobiome.</title>
        <authorList>
            <person name="Mesny F."/>
            <person name="Miyauchi S."/>
            <person name="Thiergart T."/>
            <person name="Pickel B."/>
            <person name="Atanasova L."/>
            <person name="Karlsson M."/>
            <person name="Huettel B."/>
            <person name="Barry K.W."/>
            <person name="Haridas S."/>
            <person name="Chen C."/>
            <person name="Bauer D."/>
            <person name="Andreopoulos W."/>
            <person name="Pangilinan J."/>
            <person name="LaButti K."/>
            <person name="Riley R."/>
            <person name="Lipzen A."/>
            <person name="Clum A."/>
            <person name="Drula E."/>
            <person name="Henrissat B."/>
            <person name="Kohler A."/>
            <person name="Grigoriev I.V."/>
            <person name="Martin F.M."/>
            <person name="Hacquard S."/>
        </authorList>
    </citation>
    <scope>NUCLEOTIDE SEQUENCE</scope>
    <source>
        <strain evidence="5">MPI-CAGE-CH-0243</strain>
    </source>
</reference>
<proteinExistence type="inferred from homology"/>
<feature type="compositionally biased region" description="Low complexity" evidence="3">
    <location>
        <begin position="284"/>
        <end position="309"/>
    </location>
</feature>
<dbReference type="AlphaFoldDB" id="A0A9P9IYP4"/>
<evidence type="ECO:0000256" key="3">
    <source>
        <dbReference type="SAM" id="MobiDB-lite"/>
    </source>
</evidence>
<sequence>MGILKFVSLVCLALINYVAASNLAKREACYQDNCLRAINGTRRGPSHPITGTSHCIDYMTTTVFLDAILTTTTVTFGSNITDIFPCTSSPSTTQPTLPPRLALVKVNTDVQGPTTSFSTTHGTVPFYATSACTNELYSSACSCLGISSTIVTRGNSIITKTISTTIMSRITGRCTTASSSTAFNITFSHNGTTSTTSVILTSNPHGTGTGTGTSTSTSIISPTSGSTSRATTLNSTTSHSEIASHSTSTNFTTTSRTTLIPPFTNTTTAYISSSTFSVNTTTTTSFNGSTSTTPTDVFTSTSSSNATTSEPPIDVTTTMISINTTTTTPPTDITTSTSLNITTTIIPTNTTTSIRPTPTCRGHNVQPCNGNCTSLGTDSQNCGQCGNRCPSGTKCTNGVCTRPPCNSTCGNSFSCGSFNSTCACFTETSGRGVCILDPTDCSNDHYFRCGNNWDCDLGFVCVPNTCCSGNICVNTQGCEGSARLGLSGPIRRVGRLV</sequence>
<organism evidence="5 6">
    <name type="scientific">Dendryphion nanum</name>
    <dbReference type="NCBI Taxonomy" id="256645"/>
    <lineage>
        <taxon>Eukaryota</taxon>
        <taxon>Fungi</taxon>
        <taxon>Dikarya</taxon>
        <taxon>Ascomycota</taxon>
        <taxon>Pezizomycotina</taxon>
        <taxon>Dothideomycetes</taxon>
        <taxon>Pleosporomycetidae</taxon>
        <taxon>Pleosporales</taxon>
        <taxon>Torulaceae</taxon>
        <taxon>Dendryphion</taxon>
    </lineage>
</organism>
<dbReference type="InterPro" id="IPR006969">
    <property type="entry name" value="Stig-like"/>
</dbReference>
<feature type="compositionally biased region" description="Low complexity" evidence="3">
    <location>
        <begin position="212"/>
        <end position="228"/>
    </location>
</feature>
<keyword evidence="2 4" id="KW-0732">Signal</keyword>
<accession>A0A9P9IYP4</accession>
<dbReference type="Proteomes" id="UP000700596">
    <property type="component" value="Unassembled WGS sequence"/>
</dbReference>
<protein>
    <submittedName>
        <fullName evidence="5">Uncharacterized protein</fullName>
    </submittedName>
</protein>
<feature type="region of interest" description="Disordered" evidence="3">
    <location>
        <begin position="284"/>
        <end position="312"/>
    </location>
</feature>
<evidence type="ECO:0000256" key="1">
    <source>
        <dbReference type="ARBA" id="ARBA00006010"/>
    </source>
</evidence>
<feature type="signal peptide" evidence="4">
    <location>
        <begin position="1"/>
        <end position="20"/>
    </location>
</feature>
<evidence type="ECO:0000313" key="5">
    <source>
        <dbReference type="EMBL" id="KAH7135830.1"/>
    </source>
</evidence>
<feature type="chain" id="PRO_5040510426" evidence="4">
    <location>
        <begin position="21"/>
        <end position="497"/>
    </location>
</feature>
<evidence type="ECO:0000256" key="2">
    <source>
        <dbReference type="ARBA" id="ARBA00022729"/>
    </source>
</evidence>
<name>A0A9P9IYP4_9PLEO</name>
<keyword evidence="6" id="KW-1185">Reference proteome</keyword>
<gene>
    <name evidence="5" type="ORF">B0J11DRAFT_171978</name>
</gene>
<evidence type="ECO:0000313" key="6">
    <source>
        <dbReference type="Proteomes" id="UP000700596"/>
    </source>
</evidence>
<feature type="compositionally biased region" description="Polar residues" evidence="3">
    <location>
        <begin position="229"/>
        <end position="243"/>
    </location>
</feature>
<dbReference type="OrthoDB" id="3800261at2759"/>